<keyword evidence="8" id="KW-0677">Repeat</keyword>
<evidence type="ECO:0000256" key="9">
    <source>
        <dbReference type="ARBA" id="ARBA00022763"/>
    </source>
</evidence>
<evidence type="ECO:0000256" key="5">
    <source>
        <dbReference type="ARBA" id="ARBA00022664"/>
    </source>
</evidence>
<dbReference type="PROSITE" id="PS51698">
    <property type="entry name" value="U_BOX"/>
    <property type="match status" value="1"/>
</dbReference>
<evidence type="ECO:0000313" key="19">
    <source>
        <dbReference type="Proteomes" id="UP000799444"/>
    </source>
</evidence>
<dbReference type="EMBL" id="ML996159">
    <property type="protein sequence ID" value="KAF2733619.1"/>
    <property type="molecule type" value="Genomic_DNA"/>
</dbReference>
<reference evidence="18" key="1">
    <citation type="journal article" date="2020" name="Stud. Mycol.">
        <title>101 Dothideomycetes genomes: a test case for predicting lifestyles and emergence of pathogens.</title>
        <authorList>
            <person name="Haridas S."/>
            <person name="Albert R."/>
            <person name="Binder M."/>
            <person name="Bloem J."/>
            <person name="Labutti K."/>
            <person name="Salamov A."/>
            <person name="Andreopoulos B."/>
            <person name="Baker S."/>
            <person name="Barry K."/>
            <person name="Bills G."/>
            <person name="Bluhm B."/>
            <person name="Cannon C."/>
            <person name="Castanera R."/>
            <person name="Culley D."/>
            <person name="Daum C."/>
            <person name="Ezra D."/>
            <person name="Gonzalez J."/>
            <person name="Henrissat B."/>
            <person name="Kuo A."/>
            <person name="Liang C."/>
            <person name="Lipzen A."/>
            <person name="Lutzoni F."/>
            <person name="Magnuson J."/>
            <person name="Mondo S."/>
            <person name="Nolan M."/>
            <person name="Ohm R."/>
            <person name="Pangilinan J."/>
            <person name="Park H.-J."/>
            <person name="Ramirez L."/>
            <person name="Alfaro M."/>
            <person name="Sun H."/>
            <person name="Tritt A."/>
            <person name="Yoshinaga Y."/>
            <person name="Zwiers L.-H."/>
            <person name="Turgeon B."/>
            <person name="Goodwin S."/>
            <person name="Spatafora J."/>
            <person name="Crous P."/>
            <person name="Grigoriev I."/>
        </authorList>
    </citation>
    <scope>NUCLEOTIDE SEQUENCE</scope>
    <source>
        <strain evidence="18">CBS 125425</strain>
    </source>
</reference>
<keyword evidence="10 16" id="KW-0833">Ubl conjugation pathway</keyword>
<keyword evidence="4 15" id="KW-0853">WD repeat</keyword>
<dbReference type="SMART" id="SM00320">
    <property type="entry name" value="WD40"/>
    <property type="match status" value="6"/>
</dbReference>
<keyword evidence="12 16" id="KW-0508">mRNA splicing</keyword>
<keyword evidence="7 16" id="KW-0747">Spliceosome</keyword>
<dbReference type="EC" id="2.3.2.27" evidence="16"/>
<dbReference type="Gene3D" id="3.30.40.10">
    <property type="entry name" value="Zinc/RING finger domain, C3HC4 (zinc finger)"/>
    <property type="match status" value="1"/>
</dbReference>
<keyword evidence="5 16" id="KW-0507">mRNA processing</keyword>
<dbReference type="SUPFAM" id="SSF50978">
    <property type="entry name" value="WD40 repeat-like"/>
    <property type="match status" value="1"/>
</dbReference>
<dbReference type="InterPro" id="IPR013915">
    <property type="entry name" value="Prp19_cc"/>
</dbReference>
<dbReference type="GO" id="GO:0000974">
    <property type="term" value="C:Prp19 complex"/>
    <property type="evidence" value="ECO:0007669"/>
    <property type="project" value="UniProtKB-UniRule"/>
</dbReference>
<evidence type="ECO:0000256" key="14">
    <source>
        <dbReference type="ARBA" id="ARBA00023242"/>
    </source>
</evidence>
<comment type="catalytic activity">
    <reaction evidence="16">
        <text>S-ubiquitinyl-[E2 ubiquitin-conjugating enzyme]-L-cysteine + [acceptor protein]-L-lysine = [E2 ubiquitin-conjugating enzyme]-L-cysteine + N(6)-ubiquitinyl-[acceptor protein]-L-lysine.</text>
        <dbReference type="EC" id="2.3.2.27"/>
    </reaction>
</comment>
<keyword evidence="9 16" id="KW-0227">DNA damage</keyword>
<comment type="caution">
    <text evidence="18">The sequence shown here is derived from an EMBL/GenBank/DDBJ whole genome shotgun (WGS) entry which is preliminary data.</text>
</comment>
<keyword evidence="11" id="KW-0697">Rotamase</keyword>
<dbReference type="InterPro" id="IPR055340">
    <property type="entry name" value="RING-Ubox_PRP19"/>
</dbReference>
<evidence type="ECO:0000256" key="7">
    <source>
        <dbReference type="ARBA" id="ARBA00022728"/>
    </source>
</evidence>
<dbReference type="GO" id="GO:0005737">
    <property type="term" value="C:cytoplasm"/>
    <property type="evidence" value="ECO:0007669"/>
    <property type="project" value="TreeGrafter"/>
</dbReference>
<feature type="domain" description="U-box" evidence="17">
    <location>
        <begin position="1"/>
        <end position="83"/>
    </location>
</feature>
<dbReference type="CDD" id="cd16656">
    <property type="entry name" value="RING-Ubox_PRP19"/>
    <property type="match status" value="1"/>
</dbReference>
<dbReference type="GO" id="GO:0006281">
    <property type="term" value="P:DNA repair"/>
    <property type="evidence" value="ECO:0007669"/>
    <property type="project" value="UniProtKB-KW"/>
</dbReference>
<evidence type="ECO:0000259" key="17">
    <source>
        <dbReference type="PROSITE" id="PS51698"/>
    </source>
</evidence>
<comment type="subcellular location">
    <subcellularLocation>
        <location evidence="1 16">Nucleus</location>
    </subcellularLocation>
</comment>
<feature type="repeat" description="WD" evidence="15">
    <location>
        <begin position="323"/>
        <end position="357"/>
    </location>
</feature>
<dbReference type="Proteomes" id="UP000799444">
    <property type="component" value="Unassembled WGS sequence"/>
</dbReference>
<organism evidence="18 19">
    <name type="scientific">Polyplosphaeria fusca</name>
    <dbReference type="NCBI Taxonomy" id="682080"/>
    <lineage>
        <taxon>Eukaryota</taxon>
        <taxon>Fungi</taxon>
        <taxon>Dikarya</taxon>
        <taxon>Ascomycota</taxon>
        <taxon>Pezizomycotina</taxon>
        <taxon>Dothideomycetes</taxon>
        <taxon>Pleosporomycetidae</taxon>
        <taxon>Pleosporales</taxon>
        <taxon>Tetraplosphaeriaceae</taxon>
        <taxon>Polyplosphaeria</taxon>
    </lineage>
</organism>
<name>A0A9P4V0L5_9PLEO</name>
<dbReference type="PANTHER" id="PTHR43995:SF1">
    <property type="entry name" value="PRE-MRNA-PROCESSING FACTOR 19"/>
    <property type="match status" value="1"/>
</dbReference>
<keyword evidence="14 16" id="KW-0539">Nucleus</keyword>
<accession>A0A9P4V0L5</accession>
<gene>
    <name evidence="18" type="ORF">EJ04DRAFT_577547</name>
</gene>
<proteinExistence type="inferred from homology"/>
<evidence type="ECO:0000256" key="6">
    <source>
        <dbReference type="ARBA" id="ARBA00022679"/>
    </source>
</evidence>
<dbReference type="Gene3D" id="2.130.10.10">
    <property type="entry name" value="YVTN repeat-like/Quinoprotein amine dehydrogenase"/>
    <property type="match status" value="1"/>
</dbReference>
<comment type="subunit">
    <text evidence="16">Homotetramer.</text>
</comment>
<dbReference type="GO" id="GO:0000398">
    <property type="term" value="P:mRNA splicing, via spliceosome"/>
    <property type="evidence" value="ECO:0007669"/>
    <property type="project" value="InterPro"/>
</dbReference>
<dbReference type="FunFam" id="3.30.40.10:FF:000027">
    <property type="entry name" value="Pre-mRNA-processing factor 19, putative"/>
    <property type="match status" value="1"/>
</dbReference>
<comment type="pathway">
    <text evidence="2 16">Protein modification; protein ubiquitination.</text>
</comment>
<comment type="similarity">
    <text evidence="3 16">Belongs to the WD repeat PRP19 family.</text>
</comment>
<dbReference type="InterPro" id="IPR036322">
    <property type="entry name" value="WD40_repeat_dom_sf"/>
</dbReference>
<evidence type="ECO:0000256" key="12">
    <source>
        <dbReference type="ARBA" id="ARBA00023187"/>
    </source>
</evidence>
<evidence type="ECO:0000256" key="2">
    <source>
        <dbReference type="ARBA" id="ARBA00004906"/>
    </source>
</evidence>
<evidence type="ECO:0000256" key="13">
    <source>
        <dbReference type="ARBA" id="ARBA00023204"/>
    </source>
</evidence>
<dbReference type="GO" id="GO:0003755">
    <property type="term" value="F:peptidyl-prolyl cis-trans isomerase activity"/>
    <property type="evidence" value="ECO:0007669"/>
    <property type="project" value="UniProtKB-KW"/>
</dbReference>
<evidence type="ECO:0000256" key="10">
    <source>
        <dbReference type="ARBA" id="ARBA00022786"/>
    </source>
</evidence>
<dbReference type="InterPro" id="IPR015943">
    <property type="entry name" value="WD40/YVTN_repeat-like_dom_sf"/>
</dbReference>
<keyword evidence="11" id="KW-0413">Isomerase</keyword>
<dbReference type="OrthoDB" id="687049at2759"/>
<dbReference type="Pfam" id="PF00400">
    <property type="entry name" value="WD40"/>
    <property type="match status" value="3"/>
</dbReference>
<evidence type="ECO:0000256" key="8">
    <source>
        <dbReference type="ARBA" id="ARBA00022737"/>
    </source>
</evidence>
<evidence type="ECO:0000256" key="3">
    <source>
        <dbReference type="ARBA" id="ARBA00006388"/>
    </source>
</evidence>
<dbReference type="Pfam" id="PF08606">
    <property type="entry name" value="Prp19"/>
    <property type="match status" value="1"/>
</dbReference>
<sequence length="476" mass="50731">MLCAISGAAPEHPVASRKSGTVFEKRLIEAHIAENHTDPTNGEDLALEDLIELKSPRTVTAKPPNLTSIPSLLNAFQSEWDAIVLESFTLKQQLAQTRQELSTALYHNDAATRVIARLTRERDEARSALSSVTVTGGGAAANGDAMQVDTQELPAALAAKIDETQQQLFSTRRKRPIPNEWATGEDLSAIQVTDTIDSMYPGSSSISLDETGDLALFGGQDGVAGVYSISQQKLVHTLKAGSPVTATAWWGSRALVGTTAGTVKMFEDGQEMQQIGAHAGAVTALALHPSGAMLASSGTDKRYFYYDLSTFQVLTSNYVDSDISTCTFHVDGLLFFTGSTDGTMRIFDVKAGTRVATLESTGPVGHMSFSENGTWFAVAFKGSSSIQVWDLRKQALLKDLDIGSPVDKVHWDYTGQFLATAGPGSVSVQQYTKSTKTWSEPFRKAVAAKDVAWGVNGSSLVALTPDGGLSILGAGT</sequence>
<comment type="function">
    <text evidence="16">Ubiquitin-protein ligase which is mainly involved pre-mRNA splicing and DNA repair. Required for pre-mRNA splicing as component of the spliceosome.</text>
</comment>
<dbReference type="InterPro" id="IPR013083">
    <property type="entry name" value="Znf_RING/FYVE/PHD"/>
</dbReference>
<dbReference type="GO" id="GO:0070534">
    <property type="term" value="P:protein K63-linked ubiquitination"/>
    <property type="evidence" value="ECO:0007669"/>
    <property type="project" value="UniProtKB-UniRule"/>
</dbReference>
<evidence type="ECO:0000256" key="4">
    <source>
        <dbReference type="ARBA" id="ARBA00022574"/>
    </source>
</evidence>
<dbReference type="AlphaFoldDB" id="A0A9P4V0L5"/>
<dbReference type="InterPro" id="IPR038959">
    <property type="entry name" value="Prp19"/>
</dbReference>
<dbReference type="InterPro" id="IPR003613">
    <property type="entry name" value="Ubox_domain"/>
</dbReference>
<keyword evidence="13 16" id="KW-0234">DNA repair</keyword>
<keyword evidence="19" id="KW-1185">Reference proteome</keyword>
<dbReference type="SUPFAM" id="SSF57850">
    <property type="entry name" value="RING/U-box"/>
    <property type="match status" value="1"/>
</dbReference>
<evidence type="ECO:0000256" key="15">
    <source>
        <dbReference type="PROSITE-ProRule" id="PRU00221"/>
    </source>
</evidence>
<evidence type="ECO:0000256" key="1">
    <source>
        <dbReference type="ARBA" id="ARBA00004123"/>
    </source>
</evidence>
<keyword evidence="6 16" id="KW-0808">Transferase</keyword>
<dbReference type="GO" id="GO:0061630">
    <property type="term" value="F:ubiquitin protein ligase activity"/>
    <property type="evidence" value="ECO:0007669"/>
    <property type="project" value="UniProtKB-UniRule"/>
</dbReference>
<protein>
    <recommendedName>
        <fullName evidence="16">Pre-mRNA-processing factor 19</fullName>
        <ecNumber evidence="16">2.3.2.27</ecNumber>
    </recommendedName>
</protein>
<dbReference type="InterPro" id="IPR001680">
    <property type="entry name" value="WD40_rpt"/>
</dbReference>
<evidence type="ECO:0000256" key="11">
    <source>
        <dbReference type="ARBA" id="ARBA00023110"/>
    </source>
</evidence>
<evidence type="ECO:0000256" key="16">
    <source>
        <dbReference type="RuleBase" id="RU367101"/>
    </source>
</evidence>
<evidence type="ECO:0000313" key="18">
    <source>
        <dbReference type="EMBL" id="KAF2733619.1"/>
    </source>
</evidence>
<dbReference type="PROSITE" id="PS50082">
    <property type="entry name" value="WD_REPEATS_2"/>
    <property type="match status" value="2"/>
</dbReference>
<dbReference type="GO" id="GO:0071006">
    <property type="term" value="C:U2-type catalytic step 1 spliceosome"/>
    <property type="evidence" value="ECO:0007669"/>
    <property type="project" value="TreeGrafter"/>
</dbReference>
<dbReference type="SMART" id="SM00504">
    <property type="entry name" value="Ubox"/>
    <property type="match status" value="1"/>
</dbReference>
<feature type="repeat" description="WD" evidence="15">
    <location>
        <begin position="275"/>
        <end position="316"/>
    </location>
</feature>
<dbReference type="PANTHER" id="PTHR43995">
    <property type="entry name" value="PRE-MRNA-PROCESSING FACTOR 19"/>
    <property type="match status" value="1"/>
</dbReference>